<name>X0YYS9_9ZZZZ</name>
<comment type="caution">
    <text evidence="1">The sequence shown here is derived from an EMBL/GenBank/DDBJ whole genome shotgun (WGS) entry which is preliminary data.</text>
</comment>
<reference evidence="1" key="1">
    <citation type="journal article" date="2014" name="Front. Microbiol.">
        <title>High frequency of phylogenetically diverse reductive dehalogenase-homologous genes in deep subseafloor sedimentary metagenomes.</title>
        <authorList>
            <person name="Kawai M."/>
            <person name="Futagami T."/>
            <person name="Toyoda A."/>
            <person name="Takaki Y."/>
            <person name="Nishi S."/>
            <person name="Hori S."/>
            <person name="Arai W."/>
            <person name="Tsubouchi T."/>
            <person name="Morono Y."/>
            <person name="Uchiyama I."/>
            <person name="Ito T."/>
            <person name="Fujiyama A."/>
            <person name="Inagaki F."/>
            <person name="Takami H."/>
        </authorList>
    </citation>
    <scope>NUCLEOTIDE SEQUENCE</scope>
    <source>
        <strain evidence="1">Expedition CK06-06</strain>
    </source>
</reference>
<sequence>MTKPYKAKNVLVKVGSDIVGVVENMSVEFIREGGIEPHYGSETGKHAIGTKHAIFTLRRWMFIDTKKKLLFDLFDLKTQFSLVFGISDMTADPDFVAGMYITLSDCVGYRWRPITGAANDIVAEELIGEAVDWDDTNFDN</sequence>
<evidence type="ECO:0000313" key="1">
    <source>
        <dbReference type="EMBL" id="GAG61949.1"/>
    </source>
</evidence>
<evidence type="ECO:0008006" key="2">
    <source>
        <dbReference type="Google" id="ProtNLM"/>
    </source>
</evidence>
<dbReference type="AlphaFoldDB" id="X0YYS9"/>
<gene>
    <name evidence="1" type="ORF">S01H4_20159</name>
</gene>
<protein>
    <recommendedName>
        <fullName evidence="2">Phage tail protein</fullName>
    </recommendedName>
</protein>
<accession>X0YYS9</accession>
<proteinExistence type="predicted"/>
<organism evidence="1">
    <name type="scientific">marine sediment metagenome</name>
    <dbReference type="NCBI Taxonomy" id="412755"/>
    <lineage>
        <taxon>unclassified sequences</taxon>
        <taxon>metagenomes</taxon>
        <taxon>ecological metagenomes</taxon>
    </lineage>
</organism>
<dbReference type="EMBL" id="BART01009044">
    <property type="protein sequence ID" value="GAG61949.1"/>
    <property type="molecule type" value="Genomic_DNA"/>
</dbReference>